<dbReference type="RefSeq" id="WP_049466403.1">
    <property type="nucleotide sequence ID" value="NZ_JAXBQO010000004.1"/>
</dbReference>
<dbReference type="InterPro" id="IPR027417">
    <property type="entry name" value="P-loop_NTPase"/>
</dbReference>
<dbReference type="CDD" id="cd00267">
    <property type="entry name" value="ABC_ATPase"/>
    <property type="match status" value="1"/>
</dbReference>
<dbReference type="GO" id="GO:0006302">
    <property type="term" value="P:double-strand break repair"/>
    <property type="evidence" value="ECO:0007669"/>
    <property type="project" value="TreeGrafter"/>
</dbReference>
<gene>
    <name evidence="2" type="ORF">CEE55_19615</name>
</gene>
<dbReference type="EMBL" id="NIXP01000133">
    <property type="protein sequence ID" value="OWR28027.1"/>
    <property type="molecule type" value="Genomic_DNA"/>
</dbReference>
<dbReference type="AlphaFoldDB" id="A0A246KTW9"/>
<comment type="caution">
    <text evidence="2">The sequence shown here is derived from an EMBL/GenBank/DDBJ whole genome shotgun (WGS) entry which is preliminary data.</text>
</comment>
<sequence length="437" mass="48398">MKLEALSLAHCGGFEQLDIAFEPDVTLIAGVNGVGKSTVLHALAVLLSRAMPEFTPSRSAPLYFTDDDIHGDKGSLEVSARIRINGQTINGGVQRLRAADEKGDRFMLLRQAEEATAATDFAQALSARTLTGELEAGLKETRAALATLKSAAHSPLAVYFSPKRQLPGQPRSLPEAKPFEPSIAYGRALHDREVELREFMHWFRTQEKLGAANEPRRFKVLDALRAVVVELVPEFGNLRIQEQPRLGFVVDKRGQPFYLHQLSDGERGLLALVFDLTRRLAIANPESDNPIAEGAALVLIDEIELHLHPKWQRDVLQRLRDIFKACQFVVTTHSPLVLGEVPARCVRFLEFVNGKVGVTVPVEAYGMDANRILQEFMGAPVRNRQVDGELKALFELIDQEHFDAARAAIAALEHKLGEDEPELTRASSLIRFLEGAE</sequence>
<keyword evidence="2" id="KW-0067">ATP-binding</keyword>
<dbReference type="GO" id="GO:0016887">
    <property type="term" value="F:ATP hydrolysis activity"/>
    <property type="evidence" value="ECO:0007669"/>
    <property type="project" value="InterPro"/>
</dbReference>
<reference evidence="2 3" key="1">
    <citation type="submission" date="2017-06" db="EMBL/GenBank/DDBJ databases">
        <authorList>
            <person name="Kim H.J."/>
            <person name="Triplett B.A."/>
        </authorList>
    </citation>
    <scope>NUCLEOTIDE SEQUENCE [LARGE SCALE GENOMIC DNA]</scope>
    <source>
        <strain evidence="2 3">S18795</strain>
    </source>
</reference>
<dbReference type="PANTHER" id="PTHR32182:SF23">
    <property type="entry name" value="ATP BINDING PROTEIN"/>
    <property type="match status" value="1"/>
</dbReference>
<feature type="domain" description="AAA+ ATPase" evidence="1">
    <location>
        <begin position="22"/>
        <end position="357"/>
    </location>
</feature>
<proteinExistence type="predicted"/>
<evidence type="ECO:0000259" key="1">
    <source>
        <dbReference type="SMART" id="SM00382"/>
    </source>
</evidence>
<dbReference type="PANTHER" id="PTHR32182">
    <property type="entry name" value="DNA REPLICATION AND REPAIR PROTEIN RECF"/>
    <property type="match status" value="1"/>
</dbReference>
<dbReference type="Pfam" id="PF13304">
    <property type="entry name" value="AAA_21"/>
    <property type="match status" value="1"/>
</dbReference>
<keyword evidence="2" id="KW-0547">Nucleotide-binding</keyword>
<dbReference type="Gene3D" id="3.40.50.300">
    <property type="entry name" value="P-loop containing nucleotide triphosphate hydrolases"/>
    <property type="match status" value="2"/>
</dbReference>
<dbReference type="Proteomes" id="UP000197904">
    <property type="component" value="Unassembled WGS sequence"/>
</dbReference>
<organism evidence="2 3">
    <name type="scientific">Stenotrophomonas pavanii</name>
    <dbReference type="NCBI Taxonomy" id="487698"/>
    <lineage>
        <taxon>Bacteria</taxon>
        <taxon>Pseudomonadati</taxon>
        <taxon>Pseudomonadota</taxon>
        <taxon>Gammaproteobacteria</taxon>
        <taxon>Lysobacterales</taxon>
        <taxon>Lysobacteraceae</taxon>
        <taxon>Stenotrophomonas</taxon>
    </lineage>
</organism>
<dbReference type="GO" id="GO:0005524">
    <property type="term" value="F:ATP binding"/>
    <property type="evidence" value="ECO:0007669"/>
    <property type="project" value="UniProtKB-KW"/>
</dbReference>
<protein>
    <submittedName>
        <fullName evidence="2">ATP-binding protein</fullName>
    </submittedName>
</protein>
<dbReference type="SMART" id="SM00382">
    <property type="entry name" value="AAA"/>
    <property type="match status" value="1"/>
</dbReference>
<evidence type="ECO:0000313" key="2">
    <source>
        <dbReference type="EMBL" id="OWR28027.1"/>
    </source>
</evidence>
<dbReference type="SUPFAM" id="SSF52540">
    <property type="entry name" value="P-loop containing nucleoside triphosphate hydrolases"/>
    <property type="match status" value="1"/>
</dbReference>
<evidence type="ECO:0000313" key="3">
    <source>
        <dbReference type="Proteomes" id="UP000197904"/>
    </source>
</evidence>
<dbReference type="InterPro" id="IPR003593">
    <property type="entry name" value="AAA+_ATPase"/>
</dbReference>
<name>A0A246KTW9_9GAMM</name>
<dbReference type="InterPro" id="IPR003959">
    <property type="entry name" value="ATPase_AAA_core"/>
</dbReference>
<dbReference type="GO" id="GO:0000731">
    <property type="term" value="P:DNA synthesis involved in DNA repair"/>
    <property type="evidence" value="ECO:0007669"/>
    <property type="project" value="TreeGrafter"/>
</dbReference>
<accession>A0A246KTW9</accession>